<keyword evidence="3" id="KW-1185">Reference proteome</keyword>
<dbReference type="Proteomes" id="UP001423409">
    <property type="component" value="Unassembled WGS sequence"/>
</dbReference>
<dbReference type="RefSeq" id="WP_345446663.1">
    <property type="nucleotide sequence ID" value="NZ_BAABQU010000048.1"/>
</dbReference>
<evidence type="ECO:0000313" key="2">
    <source>
        <dbReference type="EMBL" id="GAA5441388.1"/>
    </source>
</evidence>
<sequence length="213" mass="23350">MTALSRRPDLQGRLVRLHLLVLCGMTTLLVAVQTAHLYGEARARLGERALITSRIVARLPVVLGDRASPAALTDLWPELARVAAPGRHQNLELTLRGQPVLVNLEPLAGGGFVAVFRDRAEALALAEDLIRTPIERALQPMQSERMRLVELLRRVRETRVPDVKPAIRRSSGLLAKRTAVPMTGPSHRTQPQDPGTPGTALHWGFECASRSTP</sequence>
<name>A0ABP9UF79_9DEIO</name>
<evidence type="ECO:0000256" key="1">
    <source>
        <dbReference type="SAM" id="MobiDB-lite"/>
    </source>
</evidence>
<proteinExistence type="predicted"/>
<evidence type="ECO:0008006" key="4">
    <source>
        <dbReference type="Google" id="ProtNLM"/>
    </source>
</evidence>
<feature type="region of interest" description="Disordered" evidence="1">
    <location>
        <begin position="180"/>
        <end position="201"/>
    </location>
</feature>
<accession>A0ABP9UF79</accession>
<organism evidence="2 3">
    <name type="scientific">Deinococcus caeni</name>
    <dbReference type="NCBI Taxonomy" id="569127"/>
    <lineage>
        <taxon>Bacteria</taxon>
        <taxon>Thermotogati</taxon>
        <taxon>Deinococcota</taxon>
        <taxon>Deinococci</taxon>
        <taxon>Deinococcales</taxon>
        <taxon>Deinococcaceae</taxon>
        <taxon>Deinococcus</taxon>
    </lineage>
</organism>
<comment type="caution">
    <text evidence="2">The sequence shown here is derived from an EMBL/GenBank/DDBJ whole genome shotgun (WGS) entry which is preliminary data.</text>
</comment>
<protein>
    <recommendedName>
        <fullName evidence="4">Sensor histidine kinase</fullName>
    </recommendedName>
</protein>
<dbReference type="EMBL" id="BAABQU010000048">
    <property type="protein sequence ID" value="GAA5441388.1"/>
    <property type="molecule type" value="Genomic_DNA"/>
</dbReference>
<gene>
    <name evidence="2" type="ORF">Dcae01_02924</name>
</gene>
<reference evidence="2 3" key="1">
    <citation type="submission" date="2024-02" db="EMBL/GenBank/DDBJ databases">
        <title>Deinococcus caeni NBRC 101312.</title>
        <authorList>
            <person name="Ichikawa N."/>
            <person name="Katano-Makiyama Y."/>
            <person name="Hidaka K."/>
        </authorList>
    </citation>
    <scope>NUCLEOTIDE SEQUENCE [LARGE SCALE GENOMIC DNA]</scope>
    <source>
        <strain evidence="2 3">NBRC 101312</strain>
    </source>
</reference>
<evidence type="ECO:0000313" key="3">
    <source>
        <dbReference type="Proteomes" id="UP001423409"/>
    </source>
</evidence>